<organism evidence="2 3">
    <name type="scientific">Cephalotrichum gorgonifer</name>
    <dbReference type="NCBI Taxonomy" id="2041049"/>
    <lineage>
        <taxon>Eukaryota</taxon>
        <taxon>Fungi</taxon>
        <taxon>Dikarya</taxon>
        <taxon>Ascomycota</taxon>
        <taxon>Pezizomycotina</taxon>
        <taxon>Sordariomycetes</taxon>
        <taxon>Hypocreomycetidae</taxon>
        <taxon>Microascales</taxon>
        <taxon>Microascaceae</taxon>
        <taxon>Cephalotrichum</taxon>
    </lineage>
</organism>
<evidence type="ECO:0000313" key="3">
    <source>
        <dbReference type="Proteomes" id="UP001187682"/>
    </source>
</evidence>
<accession>A0AAE8ST65</accession>
<protein>
    <recommendedName>
        <fullName evidence="4">Zn(2)-C6 fungal-type domain-containing protein</fullName>
    </recommendedName>
</protein>
<dbReference type="PANTHER" id="PTHR38111:SF11">
    <property type="entry name" value="TRANSCRIPTION FACTOR DOMAIN-CONTAINING PROTEIN-RELATED"/>
    <property type="match status" value="1"/>
</dbReference>
<feature type="region of interest" description="Disordered" evidence="1">
    <location>
        <begin position="35"/>
        <end position="61"/>
    </location>
</feature>
<gene>
    <name evidence="2" type="ORF">DNG_02547</name>
</gene>
<name>A0AAE8ST65_9PEZI</name>
<evidence type="ECO:0000256" key="1">
    <source>
        <dbReference type="SAM" id="MobiDB-lite"/>
    </source>
</evidence>
<keyword evidence="3" id="KW-1185">Reference proteome</keyword>
<dbReference type="InterPro" id="IPR053178">
    <property type="entry name" value="Osmoadaptation_assoc"/>
</dbReference>
<dbReference type="Proteomes" id="UP001187682">
    <property type="component" value="Unassembled WGS sequence"/>
</dbReference>
<dbReference type="EMBL" id="ONZQ02000003">
    <property type="protein sequence ID" value="SPN99696.1"/>
    <property type="molecule type" value="Genomic_DNA"/>
</dbReference>
<comment type="caution">
    <text evidence="2">The sequence shown here is derived from an EMBL/GenBank/DDBJ whole genome shotgun (WGS) entry which is preliminary data.</text>
</comment>
<evidence type="ECO:0000313" key="2">
    <source>
        <dbReference type="EMBL" id="SPN99696.1"/>
    </source>
</evidence>
<dbReference type="AlphaFoldDB" id="A0AAE8ST65"/>
<sequence>MARPVCGQCVRVGLVCEGYDRQTIFLHATSGQSRRYRREDKPVPAASTAAPDTLVSTGNNGSSDGGGATILLPDALFRAAHEERYLSAFLEKYFPESREFPSKVTPYINGGWTVALPQLFQASPRIRRILLAVCLASAGDAPERAWERKQGLTYYTQSLQDMSATLSGWDRDRGRDQGTAGHTAVLVTSRLSSLYETLCGHDSQDPMAQARNWRHHLIGELAIIMSYPPETYTSGYMHQLFVDGRLHLISSALQMRKRSELNRPEWKTIPWRDISKTPKDLLVDILLDTPGLLEDLDVLKASPYGEVRDALRREIIRNCWACDEQLSAWRAAVGIRDPAYAFEIPESPTFSIDLLAAAHIMTIYWTTSVIVYSTLRTLCPSPASPHPPHTDPGLYCRRIAETIPILLHPDSGVYGAQMANLPAAIVLVYENAIDGGGAAGAIIFDAYRRAGRHEAAQRFQSSMRRQEARSPRLAMMEGPDADNARARSWLGMDEENM</sequence>
<proteinExistence type="predicted"/>
<reference evidence="2" key="1">
    <citation type="submission" date="2018-03" db="EMBL/GenBank/DDBJ databases">
        <authorList>
            <person name="Guldener U."/>
        </authorList>
    </citation>
    <scope>NUCLEOTIDE SEQUENCE</scope>
</reference>
<dbReference type="PANTHER" id="PTHR38111">
    <property type="entry name" value="ZN(2)-C6 FUNGAL-TYPE DOMAIN-CONTAINING PROTEIN-RELATED"/>
    <property type="match status" value="1"/>
</dbReference>
<evidence type="ECO:0008006" key="4">
    <source>
        <dbReference type="Google" id="ProtNLM"/>
    </source>
</evidence>